<evidence type="ECO:0000256" key="1">
    <source>
        <dbReference type="ARBA" id="ARBA00004429"/>
    </source>
</evidence>
<dbReference type="RefSeq" id="WP_017486562.1">
    <property type="nucleotide sequence ID" value="NZ_AP014809.1"/>
</dbReference>
<evidence type="ECO:0000256" key="6">
    <source>
        <dbReference type="ARBA" id="ARBA00022692"/>
    </source>
</evidence>
<evidence type="ECO:0000256" key="7">
    <source>
        <dbReference type="ARBA" id="ARBA00022989"/>
    </source>
</evidence>
<dbReference type="PANTHER" id="PTHR32063">
    <property type="match status" value="1"/>
</dbReference>
<dbReference type="InterPro" id="IPR027463">
    <property type="entry name" value="AcrB_DN_DC_subdom"/>
</dbReference>
<keyword evidence="8 9" id="KW-0472">Membrane</keyword>
<evidence type="ECO:0000256" key="10">
    <source>
        <dbReference type="SAM" id="MobiDB-lite"/>
    </source>
</evidence>
<dbReference type="SUPFAM" id="SSF82693">
    <property type="entry name" value="Multidrug efflux transporter AcrB pore domain, PN1, PN2, PC1 and PC2 subdomains"/>
    <property type="match status" value="3"/>
</dbReference>
<organism evidence="11 12">
    <name type="scientific">Methylorubrum populi</name>
    <dbReference type="NCBI Taxonomy" id="223967"/>
    <lineage>
        <taxon>Bacteria</taxon>
        <taxon>Pseudomonadati</taxon>
        <taxon>Pseudomonadota</taxon>
        <taxon>Alphaproteobacteria</taxon>
        <taxon>Hyphomicrobiales</taxon>
        <taxon>Methylobacteriaceae</taxon>
        <taxon>Methylorubrum</taxon>
    </lineage>
</organism>
<feature type="transmembrane region" description="Helical" evidence="9">
    <location>
        <begin position="894"/>
        <end position="914"/>
    </location>
</feature>
<dbReference type="InterPro" id="IPR001036">
    <property type="entry name" value="Acrflvin-R"/>
</dbReference>
<dbReference type="GO" id="GO:0042910">
    <property type="term" value="F:xenobiotic transmembrane transporter activity"/>
    <property type="evidence" value="ECO:0007669"/>
    <property type="project" value="TreeGrafter"/>
</dbReference>
<feature type="transmembrane region" description="Helical" evidence="9">
    <location>
        <begin position="969"/>
        <end position="989"/>
    </location>
</feature>
<comment type="caution">
    <text evidence="9">Lacks conserved residue(s) required for the propagation of feature annotation.</text>
</comment>
<evidence type="ECO:0000256" key="2">
    <source>
        <dbReference type="ARBA" id="ARBA00010942"/>
    </source>
</evidence>
<feature type="transmembrane region" description="Helical" evidence="9">
    <location>
        <begin position="340"/>
        <end position="359"/>
    </location>
</feature>
<dbReference type="Gene3D" id="1.20.1640.10">
    <property type="entry name" value="Multidrug efflux transporter AcrB transmembrane domain"/>
    <property type="match status" value="2"/>
</dbReference>
<evidence type="ECO:0000313" key="11">
    <source>
        <dbReference type="EMBL" id="BAU92257.1"/>
    </source>
</evidence>
<evidence type="ECO:0000256" key="4">
    <source>
        <dbReference type="ARBA" id="ARBA00022475"/>
    </source>
</evidence>
<dbReference type="OrthoDB" id="9807350at2"/>
<dbReference type="GO" id="GO:0009636">
    <property type="term" value="P:response to toxic substance"/>
    <property type="evidence" value="ECO:0007669"/>
    <property type="project" value="UniProtKB-ARBA"/>
</dbReference>
<dbReference type="Pfam" id="PF00873">
    <property type="entry name" value="ACR_tran"/>
    <property type="match status" value="1"/>
</dbReference>
<dbReference type="SUPFAM" id="SSF82866">
    <property type="entry name" value="Multidrug efflux transporter AcrB transmembrane domain"/>
    <property type="match status" value="2"/>
</dbReference>
<reference evidence="11 12" key="1">
    <citation type="journal article" date="2016" name="Genome Announc.">
        <title>Complete Genome Sequence of Methylobacterium populi P-1M, Isolated from Pink-Pigmented Household Biofilm.</title>
        <authorList>
            <person name="Morohoshi T."/>
            <person name="Ikeda T."/>
        </authorList>
    </citation>
    <scope>NUCLEOTIDE SEQUENCE [LARGE SCALE GENOMIC DNA]</scope>
    <source>
        <strain evidence="11 12">P-1M</strain>
    </source>
</reference>
<dbReference type="PRINTS" id="PR00702">
    <property type="entry name" value="ACRIFLAVINRP"/>
</dbReference>
<dbReference type="Gene3D" id="3.30.70.1440">
    <property type="entry name" value="Multidrug efflux transporter AcrB pore domain"/>
    <property type="match status" value="1"/>
</dbReference>
<dbReference type="SUPFAM" id="SSF82714">
    <property type="entry name" value="Multidrug efflux transporter AcrB TolC docking domain, DN and DC subdomains"/>
    <property type="match status" value="2"/>
</dbReference>
<keyword evidence="4" id="KW-1003">Cell membrane</keyword>
<feature type="transmembrane region" description="Helical" evidence="9">
    <location>
        <begin position="920"/>
        <end position="941"/>
    </location>
</feature>
<dbReference type="EMBL" id="AP014809">
    <property type="protein sequence ID" value="BAU92257.1"/>
    <property type="molecule type" value="Genomic_DNA"/>
</dbReference>
<dbReference type="NCBIfam" id="NF000282">
    <property type="entry name" value="RND_permease_1"/>
    <property type="match status" value="1"/>
</dbReference>
<dbReference type="Gene3D" id="3.30.70.1320">
    <property type="entry name" value="Multidrug efflux transporter AcrB pore domain like"/>
    <property type="match status" value="1"/>
</dbReference>
<feature type="transmembrane region" description="Helical" evidence="9">
    <location>
        <begin position="540"/>
        <end position="558"/>
    </location>
</feature>
<dbReference type="FunFam" id="1.20.1640.10:FF:000001">
    <property type="entry name" value="Efflux pump membrane transporter"/>
    <property type="match status" value="1"/>
</dbReference>
<sequence>MARFFIDRPVFAWVVALFIILGGALSIPLLPVAQYPVIAPPSIALSTAFPGASVESLYTGTTRLIEDELNGAANIMSFESTTDSFGSINITATFEPGTDPALASVEVQNRLKRVEARLPAEVRQNGILVEEASAATLNIITLVSTDGKMDEIGLGDFLMRNVINEIRRIPGVGRATLYSTERSLRVWVDPDKLRGLSLTPGDVTEAIRNQNIQIASGAVGAQPSPVDHAVFSPIIVKGQLSTVDDFGAIVLRANPDGSNVRLRDVARIELGGDAYQFSTRLNGGEAAGISVTLAPDGNALETANAIRAKMEELSQFFPPGLKWDIPYDITPAVKASIKKVMMTLVEAVVLVFIVMFLFLQNIRYTLIPTIVVPIALMGTVMVMLLAGFSVNVLTMFGMVLAIGILVDDAIVVVENVERIMNEEGLPPKEATAKAMEQITGAIIGITLVLVAVFIPMAFFPGSVGIIYRQFSIAMVTSIAFSALLALTLTPALCATLLKPIEKGHGHAKGGFFGWFNRIVDRETARYGRGATWCIKKSGRVMVIYLILVAGTAFAFLRLPEGFLPIEDQGFFTVDIQTPPGASFNRTQGAVRKVEEFLLAQPGVATVTTLNGFSFSGQGPNLSQAFVTLKPWAERDAANSATALVAATNAAMAGYRDAVVDAQEPPPVDNLGNAAGFSFRLQDRAQKGYSALAAAEAQLLAMARQSPILKAVKIEGLPPAPQAELIIDREKAAALGVKFEDINDAIQVNLGSVYTNDFPNLGKMQRVYVQAEQLQRMQATDILNYAVKNSQGTMVPMSSFADLKWSMGPSQIVGFNGYQSVRFTGEPAAGYTSGDAIAEMERLMTRMPKGFGYTWTGQSEQEKKAGSQASLLLALSVLIVFLCLAALYESWAIPVSVLLVIPLGVIGSVAAVYLRGMPNDVYFKIGLITIIGLSAKNAILIVEFARDLWKPGTNIVQATIEAATLRFRPIVMTSLAFIFGVVPLAIATGASSKSQQAIGTGVMGGMISATVLAVFFVPVFFVVVMRLFRRKDVAAGENAEAAPEDTHRAGHGHSVPAE</sequence>
<evidence type="ECO:0000313" key="12">
    <source>
        <dbReference type="Proteomes" id="UP000218288"/>
    </source>
</evidence>
<accession>A0A160PG44</accession>
<feature type="transmembrane region" description="Helical" evidence="9">
    <location>
        <begin position="392"/>
        <end position="413"/>
    </location>
</feature>
<name>A0A160PG44_9HYPH</name>
<dbReference type="NCBIfam" id="TIGR00915">
    <property type="entry name" value="2A0602"/>
    <property type="match status" value="1"/>
</dbReference>
<evidence type="ECO:0000256" key="8">
    <source>
        <dbReference type="ARBA" id="ARBA00023136"/>
    </source>
</evidence>
<proteinExistence type="inferred from homology"/>
<feature type="transmembrane region" description="Helical" evidence="9">
    <location>
        <begin position="434"/>
        <end position="458"/>
    </location>
</feature>
<evidence type="ECO:0000256" key="3">
    <source>
        <dbReference type="ARBA" id="ARBA00022448"/>
    </source>
</evidence>
<comment type="similarity">
    <text evidence="2 9">Belongs to the resistance-nodulation-cell division (RND) (TC 2.A.6) family.</text>
</comment>
<feature type="region of interest" description="Disordered" evidence="10">
    <location>
        <begin position="1037"/>
        <end position="1057"/>
    </location>
</feature>
<feature type="transmembrane region" description="Helical" evidence="9">
    <location>
        <begin position="1001"/>
        <end position="1023"/>
    </location>
</feature>
<dbReference type="InterPro" id="IPR004764">
    <property type="entry name" value="MdtF-like"/>
</dbReference>
<dbReference type="Gene3D" id="3.30.70.1430">
    <property type="entry name" value="Multidrug efflux transporter AcrB pore domain"/>
    <property type="match status" value="2"/>
</dbReference>
<comment type="subcellular location">
    <subcellularLocation>
        <location evidence="1 9">Cell inner membrane</location>
        <topology evidence="1 9">Multi-pass membrane protein</topology>
    </subcellularLocation>
</comment>
<dbReference type="Gene3D" id="3.30.2090.10">
    <property type="entry name" value="Multidrug efflux transporter AcrB TolC docking domain, DN and DC subdomains"/>
    <property type="match status" value="2"/>
</dbReference>
<feature type="transmembrane region" description="Helical" evidence="9">
    <location>
        <begin position="868"/>
        <end position="887"/>
    </location>
</feature>
<dbReference type="GO" id="GO:0005886">
    <property type="term" value="C:plasma membrane"/>
    <property type="evidence" value="ECO:0007669"/>
    <property type="project" value="UniProtKB-SubCell"/>
</dbReference>
<feature type="transmembrane region" description="Helical" evidence="9">
    <location>
        <begin position="366"/>
        <end position="386"/>
    </location>
</feature>
<keyword evidence="6 9" id="KW-0812">Transmembrane</keyword>
<dbReference type="Proteomes" id="UP000218288">
    <property type="component" value="Chromosome"/>
</dbReference>
<evidence type="ECO:0000256" key="9">
    <source>
        <dbReference type="RuleBase" id="RU364070"/>
    </source>
</evidence>
<keyword evidence="5 9" id="KW-0997">Cell inner membrane</keyword>
<gene>
    <name evidence="11" type="ORF">MPPM_3652</name>
</gene>
<evidence type="ECO:0000256" key="5">
    <source>
        <dbReference type="ARBA" id="ARBA00022519"/>
    </source>
</evidence>
<keyword evidence="7 9" id="KW-1133">Transmembrane helix</keyword>
<protein>
    <recommendedName>
        <fullName evidence="9">Efflux pump membrane transporter</fullName>
    </recommendedName>
</protein>
<keyword evidence="3 9" id="KW-0813">Transport</keyword>
<feature type="transmembrane region" description="Helical" evidence="9">
    <location>
        <begin position="470"/>
        <end position="497"/>
    </location>
</feature>
<dbReference type="GO" id="GO:0015562">
    <property type="term" value="F:efflux transmembrane transporter activity"/>
    <property type="evidence" value="ECO:0007669"/>
    <property type="project" value="InterPro"/>
</dbReference>
<dbReference type="PANTHER" id="PTHR32063:SF10">
    <property type="entry name" value="EFFLUX PUMP MEMBRANE TRANSPORTER"/>
    <property type="match status" value="1"/>
</dbReference>
<dbReference type="AlphaFoldDB" id="A0A160PG44"/>